<organism evidence="1 2">
    <name type="scientific">Crocosphaera watsonii WH 0003</name>
    <dbReference type="NCBI Taxonomy" id="423471"/>
    <lineage>
        <taxon>Bacteria</taxon>
        <taxon>Bacillati</taxon>
        <taxon>Cyanobacteriota</taxon>
        <taxon>Cyanophyceae</taxon>
        <taxon>Oscillatoriophycideae</taxon>
        <taxon>Chroococcales</taxon>
        <taxon>Aphanothecaceae</taxon>
        <taxon>Crocosphaera</taxon>
    </lineage>
</organism>
<dbReference type="EMBL" id="AESD01000667">
    <property type="protein sequence ID" value="EHJ10814.1"/>
    <property type="molecule type" value="Genomic_DNA"/>
</dbReference>
<reference evidence="1 2" key="1">
    <citation type="journal article" date="2011" name="Front. Microbiol.">
        <title>Two Strains of Crocosphaera watsonii with Highly Conserved Genomes are Distinguished by Strain-Specific Features.</title>
        <authorList>
            <person name="Bench S.R."/>
            <person name="Ilikchyan I.N."/>
            <person name="Tripp H.J."/>
            <person name="Zehr J.P."/>
        </authorList>
    </citation>
    <scope>NUCLEOTIDE SEQUENCE [LARGE SCALE GENOMIC DNA]</scope>
    <source>
        <strain evidence="1 2">WH 0003</strain>
    </source>
</reference>
<evidence type="ECO:0000313" key="2">
    <source>
        <dbReference type="Proteomes" id="UP000003477"/>
    </source>
</evidence>
<dbReference type="AlphaFoldDB" id="G5JAH3"/>
<comment type="caution">
    <text evidence="1">The sequence shown here is derived from an EMBL/GenBank/DDBJ whole genome shotgun (WGS) entry which is preliminary data.</text>
</comment>
<evidence type="ECO:0000313" key="1">
    <source>
        <dbReference type="EMBL" id="EHJ10814.1"/>
    </source>
</evidence>
<gene>
    <name evidence="1" type="ORF">CWATWH0003_4437b4</name>
</gene>
<feature type="non-terminal residue" evidence="1">
    <location>
        <position position="1"/>
    </location>
</feature>
<sequence>VMLSITMGAIRFQLADGMAKNGQIMLVMCPLQMDSGIK</sequence>
<name>G5JAH3_CROWT</name>
<proteinExistence type="predicted"/>
<accession>G5JAH3</accession>
<protein>
    <submittedName>
        <fullName evidence="1">Uncharacterized protein</fullName>
    </submittedName>
</protein>
<dbReference type="Proteomes" id="UP000003477">
    <property type="component" value="Unassembled WGS sequence"/>
</dbReference>